<comment type="subcellular location">
    <subcellularLocation>
        <location evidence="2">Membrane</location>
        <topology evidence="2">Multi-pass membrane protein</topology>
    </subcellularLocation>
    <subcellularLocation>
        <location evidence="1">Nucleus</location>
    </subcellularLocation>
</comment>
<keyword evidence="8 12" id="KW-0472">Membrane</keyword>
<dbReference type="Gene3D" id="3.70.10.10">
    <property type="match status" value="1"/>
</dbReference>
<dbReference type="GO" id="GO:0030896">
    <property type="term" value="C:checkpoint clamp complex"/>
    <property type="evidence" value="ECO:0007669"/>
    <property type="project" value="TreeGrafter"/>
</dbReference>
<evidence type="ECO:0000313" key="14">
    <source>
        <dbReference type="Proteomes" id="UP001140560"/>
    </source>
</evidence>
<dbReference type="EMBL" id="JAPEUY010000014">
    <property type="protein sequence ID" value="KAJ4366190.1"/>
    <property type="molecule type" value="Genomic_DNA"/>
</dbReference>
<dbReference type="Pfam" id="PF05251">
    <property type="entry name" value="Ost5"/>
    <property type="match status" value="1"/>
</dbReference>
<keyword evidence="9" id="KW-0234">DNA repair</keyword>
<dbReference type="GO" id="GO:0006281">
    <property type="term" value="P:DNA repair"/>
    <property type="evidence" value="ECO:0007669"/>
    <property type="project" value="UniProtKB-KW"/>
</dbReference>
<dbReference type="PANTHER" id="PTHR10870">
    <property type="entry name" value="CELL CYCLE CHECKPOINT PROTEIN RAD1"/>
    <property type="match status" value="1"/>
</dbReference>
<dbReference type="EC" id="3.1.11.2" evidence="13"/>
<dbReference type="GO" id="GO:0000077">
    <property type="term" value="P:DNA damage checkpoint signaling"/>
    <property type="evidence" value="ECO:0007669"/>
    <property type="project" value="InterPro"/>
</dbReference>
<keyword evidence="14" id="KW-1185">Reference proteome</keyword>
<sequence>MSSPLLDVWEAAASSPFSPAVGKNTQFTVGFLLLFASLVLTTIFSLSMRTTSMYMIRHDTHQNTDRSLVNLPVLALPASVAFGFGAVYMICAVGVYVNMDSEDSPVLTAVSSSARQLYLLLRCIAFSPKAHVQIGEEGLKLSVDEASVMEASVFLDKSLFTTYNFNAPTPHRNSQHSSNSEDDDPDPSATTPTFQISLPALLETLQIFGLTDPNTTKPPWARDNPYPTSTAFSNNVLGMNNLCRISYDTLGAPLSIILTEASIRTQCDLTTYEAEYTDEIPFDRSALAFKTIMRGSWLHDAISELSSTSPEKLTMYAKTVKGKPFFALSSSGTLGSARVEFNNEPPQGLSGAYRTPASTNLAADPNNELTPTNLLETFQLSDEESVLRSTYKFSLVQKAARAMSVATKVSVRVDTQGVLSLQFMVEVEGGGGGGGASGVGNPAGSGGGGGGGKVSFVDFRFVPLVEDDDDDEEGDGVDDTVMQNGGGSDVGSAMDDDELM</sequence>
<comment type="similarity">
    <text evidence="4">Belongs to the rad1 family.</text>
</comment>
<evidence type="ECO:0000256" key="10">
    <source>
        <dbReference type="ARBA" id="ARBA00023242"/>
    </source>
</evidence>
<evidence type="ECO:0000256" key="7">
    <source>
        <dbReference type="ARBA" id="ARBA00022989"/>
    </source>
</evidence>
<feature type="compositionally biased region" description="Acidic residues" evidence="11">
    <location>
        <begin position="465"/>
        <end position="478"/>
    </location>
</feature>
<feature type="region of interest" description="Disordered" evidence="11">
    <location>
        <begin position="169"/>
        <end position="193"/>
    </location>
</feature>
<keyword evidence="7 12" id="KW-1133">Transmembrane helix</keyword>
<organism evidence="13 14">
    <name type="scientific">Neocucurbitaria cava</name>
    <dbReference type="NCBI Taxonomy" id="798079"/>
    <lineage>
        <taxon>Eukaryota</taxon>
        <taxon>Fungi</taxon>
        <taxon>Dikarya</taxon>
        <taxon>Ascomycota</taxon>
        <taxon>Pezizomycotina</taxon>
        <taxon>Dothideomycetes</taxon>
        <taxon>Pleosporomycetidae</taxon>
        <taxon>Pleosporales</taxon>
        <taxon>Pleosporineae</taxon>
        <taxon>Cucurbitariaceae</taxon>
        <taxon>Neocucurbitaria</taxon>
    </lineage>
</organism>
<evidence type="ECO:0000256" key="8">
    <source>
        <dbReference type="ARBA" id="ARBA00023136"/>
    </source>
</evidence>
<comment type="caution">
    <text evidence="13">The sequence shown here is derived from an EMBL/GenBank/DDBJ whole genome shotgun (WGS) entry which is preliminary data.</text>
</comment>
<proteinExistence type="inferred from homology"/>
<evidence type="ECO:0000256" key="6">
    <source>
        <dbReference type="ARBA" id="ARBA00022763"/>
    </source>
</evidence>
<keyword evidence="10" id="KW-0539">Nucleus</keyword>
<evidence type="ECO:0000256" key="3">
    <source>
        <dbReference type="ARBA" id="ARBA00009825"/>
    </source>
</evidence>
<feature type="transmembrane region" description="Helical" evidence="12">
    <location>
        <begin position="27"/>
        <end position="47"/>
    </location>
</feature>
<feature type="transmembrane region" description="Helical" evidence="12">
    <location>
        <begin position="68"/>
        <end position="97"/>
    </location>
</feature>
<dbReference type="PANTHER" id="PTHR10870:SF0">
    <property type="entry name" value="CELL CYCLE CHECKPOINT PROTEIN RAD1"/>
    <property type="match status" value="1"/>
</dbReference>
<dbReference type="InterPro" id="IPR003021">
    <property type="entry name" value="Rad1_Rec1_Rad17"/>
</dbReference>
<name>A0A9W8Y5J3_9PLEO</name>
<evidence type="ECO:0000256" key="11">
    <source>
        <dbReference type="SAM" id="MobiDB-lite"/>
    </source>
</evidence>
<keyword evidence="6" id="KW-0227">DNA damage</keyword>
<dbReference type="GO" id="GO:0008311">
    <property type="term" value="F:double-stranded DNA 3'-5' DNA exonuclease activity"/>
    <property type="evidence" value="ECO:0007669"/>
    <property type="project" value="UniProtKB-EC"/>
</dbReference>
<dbReference type="InterPro" id="IPR007915">
    <property type="entry name" value="TMEM258/Ost5"/>
</dbReference>
<evidence type="ECO:0000256" key="2">
    <source>
        <dbReference type="ARBA" id="ARBA00004141"/>
    </source>
</evidence>
<evidence type="ECO:0000256" key="4">
    <source>
        <dbReference type="ARBA" id="ARBA00010991"/>
    </source>
</evidence>
<dbReference type="OrthoDB" id="337581at2759"/>
<dbReference type="AlphaFoldDB" id="A0A9W8Y5J3"/>
<protein>
    <submittedName>
        <fullName evidence="13">Checkpoint clamp complex protein Rad1</fullName>
        <ecNumber evidence="13">3.1.11.2</ecNumber>
    </submittedName>
</protein>
<keyword evidence="5 12" id="KW-0812">Transmembrane</keyword>
<evidence type="ECO:0000313" key="13">
    <source>
        <dbReference type="EMBL" id="KAJ4366190.1"/>
    </source>
</evidence>
<dbReference type="GO" id="GO:0008250">
    <property type="term" value="C:oligosaccharyltransferase complex"/>
    <property type="evidence" value="ECO:0007669"/>
    <property type="project" value="InterPro"/>
</dbReference>
<dbReference type="FunFam" id="3.70.10.10:FF:000014">
    <property type="entry name" value="DNA repair protein Rad1, putative"/>
    <property type="match status" value="1"/>
</dbReference>
<keyword evidence="13" id="KW-0378">Hydrolase</keyword>
<dbReference type="Pfam" id="PF02144">
    <property type="entry name" value="Rad1"/>
    <property type="match status" value="1"/>
</dbReference>
<evidence type="ECO:0000256" key="5">
    <source>
        <dbReference type="ARBA" id="ARBA00022692"/>
    </source>
</evidence>
<reference evidence="13" key="1">
    <citation type="submission" date="2022-10" db="EMBL/GenBank/DDBJ databases">
        <title>Tapping the CABI collections for fungal endophytes: first genome assemblies for Collariella, Neodidymelliopsis, Ascochyta clinopodiicola, Didymella pomorum, Didymosphaeria variabile, Neocosmospora piperis and Neocucurbitaria cava.</title>
        <authorList>
            <person name="Hill R."/>
        </authorList>
    </citation>
    <scope>NUCLEOTIDE SEQUENCE</scope>
    <source>
        <strain evidence="13">IMI 356814</strain>
    </source>
</reference>
<feature type="region of interest" description="Disordered" evidence="11">
    <location>
        <begin position="465"/>
        <end position="500"/>
    </location>
</feature>
<accession>A0A9W8Y5J3</accession>
<dbReference type="PRINTS" id="PR01245">
    <property type="entry name" value="RAD1REC1"/>
</dbReference>
<gene>
    <name evidence="13" type="primary">rad1</name>
    <name evidence="13" type="ORF">N0V83_007825</name>
</gene>
<evidence type="ECO:0000256" key="1">
    <source>
        <dbReference type="ARBA" id="ARBA00004123"/>
    </source>
</evidence>
<comment type="similarity">
    <text evidence="3">Belongs to the OST5 family.</text>
</comment>
<dbReference type="Proteomes" id="UP001140560">
    <property type="component" value="Unassembled WGS sequence"/>
</dbReference>
<evidence type="ECO:0000256" key="9">
    <source>
        <dbReference type="ARBA" id="ARBA00023204"/>
    </source>
</evidence>
<evidence type="ECO:0000256" key="12">
    <source>
        <dbReference type="SAM" id="Phobius"/>
    </source>
</evidence>